<keyword evidence="4" id="KW-1185">Reference proteome</keyword>
<dbReference type="RefSeq" id="WP_127695475.1">
    <property type="nucleotide sequence ID" value="NZ_SACQ01000008.1"/>
</dbReference>
<keyword evidence="1" id="KW-0812">Transmembrane</keyword>
<protein>
    <submittedName>
        <fullName evidence="3">Sulfite exporter TauE/SafE family protein</fullName>
    </submittedName>
</protein>
<gene>
    <name evidence="3" type="ORF">EOE65_15745</name>
</gene>
<comment type="caution">
    <text evidence="3">The sequence shown here is derived from an EMBL/GenBank/DDBJ whole genome shotgun (WGS) entry which is preliminary data.</text>
</comment>
<sequence length="237" mass="25089">MSTEWVELSLYTAVFSAFLIGVSFGSGPCNLSCLPYLGPVLLGPSAAKPVAEVLLPFMGGRLSGYLALGAAAGAFGQTLQHYLEHPAVPLFAASITFWLALKMWRQARQPVCHSVLPSAVPEPPASNLIATDRAVEPRNRLQLYGLGFSLALNPCIPLLGLLAVAAQSASWFWGGAVAFGFGIGAIVIPTLLVRYGVALLGKELRRHLAQWQFGLTRVGAGLLLLVAINTAWRGVPA</sequence>
<evidence type="ECO:0000259" key="2">
    <source>
        <dbReference type="Pfam" id="PF13386"/>
    </source>
</evidence>
<accession>A0A437Q546</accession>
<reference evidence="3 4" key="1">
    <citation type="submission" date="2019-01" db="EMBL/GenBank/DDBJ databases">
        <authorList>
            <person name="Chen W.-M."/>
        </authorList>
    </citation>
    <scope>NUCLEOTIDE SEQUENCE [LARGE SCALE GENOMIC DNA]</scope>
    <source>
        <strain evidence="3 4">HPM-16</strain>
    </source>
</reference>
<feature type="transmembrane region" description="Helical" evidence="1">
    <location>
        <begin position="82"/>
        <end position="101"/>
    </location>
</feature>
<keyword evidence="1" id="KW-0472">Membrane</keyword>
<feature type="transmembrane region" description="Helical" evidence="1">
    <location>
        <begin position="214"/>
        <end position="232"/>
    </location>
</feature>
<feature type="transmembrane region" description="Helical" evidence="1">
    <location>
        <begin position="12"/>
        <end position="42"/>
    </location>
</feature>
<dbReference type="Proteomes" id="UP000282818">
    <property type="component" value="Unassembled WGS sequence"/>
</dbReference>
<keyword evidence="1" id="KW-1133">Transmembrane helix</keyword>
<organism evidence="3 4">
    <name type="scientific">Neptunomonas marina</name>
    <dbReference type="NCBI Taxonomy" id="1815562"/>
    <lineage>
        <taxon>Bacteria</taxon>
        <taxon>Pseudomonadati</taxon>
        <taxon>Pseudomonadota</taxon>
        <taxon>Gammaproteobacteria</taxon>
        <taxon>Oceanospirillales</taxon>
        <taxon>Oceanospirillaceae</taxon>
        <taxon>Neptunomonas</taxon>
    </lineage>
</organism>
<evidence type="ECO:0000313" key="4">
    <source>
        <dbReference type="Proteomes" id="UP000282818"/>
    </source>
</evidence>
<feature type="domain" description="Urease accessory protein UreH-like transmembrane" evidence="2">
    <location>
        <begin position="17"/>
        <end position="221"/>
    </location>
</feature>
<dbReference type="EMBL" id="SACQ01000008">
    <property type="protein sequence ID" value="RVU29620.1"/>
    <property type="molecule type" value="Genomic_DNA"/>
</dbReference>
<feature type="transmembrane region" description="Helical" evidence="1">
    <location>
        <begin position="143"/>
        <end position="165"/>
    </location>
</feature>
<evidence type="ECO:0000313" key="3">
    <source>
        <dbReference type="EMBL" id="RVU29620.1"/>
    </source>
</evidence>
<dbReference type="InterPro" id="IPR039447">
    <property type="entry name" value="UreH-like_TM_dom"/>
</dbReference>
<dbReference type="Pfam" id="PF13386">
    <property type="entry name" value="DsbD_2"/>
    <property type="match status" value="1"/>
</dbReference>
<name>A0A437Q546_9GAMM</name>
<feature type="transmembrane region" description="Helical" evidence="1">
    <location>
        <begin position="171"/>
        <end position="193"/>
    </location>
</feature>
<evidence type="ECO:0000256" key="1">
    <source>
        <dbReference type="SAM" id="Phobius"/>
    </source>
</evidence>
<proteinExistence type="predicted"/>
<dbReference type="AlphaFoldDB" id="A0A437Q546"/>